<accession>A0A512RSZ0</accession>
<comment type="caution">
    <text evidence="2">The sequence shown here is derived from an EMBL/GenBank/DDBJ whole genome shotgun (WGS) entry which is preliminary data.</text>
</comment>
<evidence type="ECO:0000256" key="1">
    <source>
        <dbReference type="SAM" id="SignalP"/>
    </source>
</evidence>
<dbReference type="AlphaFoldDB" id="A0A512RSZ0"/>
<reference evidence="2 3" key="1">
    <citation type="submission" date="2019-07" db="EMBL/GenBank/DDBJ databases">
        <title>Whole genome shotgun sequence of Chitinophaga cymbidii NBRC 109752.</title>
        <authorList>
            <person name="Hosoyama A."/>
            <person name="Uohara A."/>
            <person name="Ohji S."/>
            <person name="Ichikawa N."/>
        </authorList>
    </citation>
    <scope>NUCLEOTIDE SEQUENCE [LARGE SCALE GENOMIC DNA]</scope>
    <source>
        <strain evidence="2 3">NBRC 109752</strain>
    </source>
</reference>
<protein>
    <recommendedName>
        <fullName evidence="4">DUF4920 domain-containing protein</fullName>
    </recommendedName>
</protein>
<feature type="signal peptide" evidence="1">
    <location>
        <begin position="1"/>
        <end position="20"/>
    </location>
</feature>
<gene>
    <name evidence="2" type="ORF">CCY01nite_50730</name>
</gene>
<proteinExistence type="predicted"/>
<dbReference type="EMBL" id="BKAU01000009">
    <property type="protein sequence ID" value="GEP98813.1"/>
    <property type="molecule type" value="Genomic_DNA"/>
</dbReference>
<evidence type="ECO:0008006" key="4">
    <source>
        <dbReference type="Google" id="ProtNLM"/>
    </source>
</evidence>
<evidence type="ECO:0000313" key="3">
    <source>
        <dbReference type="Proteomes" id="UP000321436"/>
    </source>
</evidence>
<keyword evidence="3" id="KW-1185">Reference proteome</keyword>
<name>A0A512RSZ0_9BACT</name>
<organism evidence="2 3">
    <name type="scientific">Chitinophaga cymbidii</name>
    <dbReference type="NCBI Taxonomy" id="1096750"/>
    <lineage>
        <taxon>Bacteria</taxon>
        <taxon>Pseudomonadati</taxon>
        <taxon>Bacteroidota</taxon>
        <taxon>Chitinophagia</taxon>
        <taxon>Chitinophagales</taxon>
        <taxon>Chitinophagaceae</taxon>
        <taxon>Chitinophaga</taxon>
    </lineage>
</organism>
<keyword evidence="1" id="KW-0732">Signal</keyword>
<dbReference type="Pfam" id="PF16267">
    <property type="entry name" value="DUF4920"/>
    <property type="match status" value="1"/>
</dbReference>
<evidence type="ECO:0000313" key="2">
    <source>
        <dbReference type="EMBL" id="GEP98813.1"/>
    </source>
</evidence>
<dbReference type="OrthoDB" id="129527at2"/>
<dbReference type="Proteomes" id="UP000321436">
    <property type="component" value="Unassembled WGS sequence"/>
</dbReference>
<sequence length="158" mass="17058">MKKIYSLLLAGLCVATAATAQTAIAPAKPGVTYGKAITPEEAIPMNELHQKLTNTTAYTGKIEGKVVEVCKKKGCFMKLERASGEPVMVKFTDYAFFMPQDIVGKTVVVEGNAKVNETSVERLRHYAEDAGKSKEEIAKITAPKKDIVIVADGVVVVR</sequence>
<dbReference type="RefSeq" id="WP_146867438.1">
    <property type="nucleotide sequence ID" value="NZ_BKAU01000009.1"/>
</dbReference>
<dbReference type="InterPro" id="IPR032577">
    <property type="entry name" value="DUF4920"/>
</dbReference>
<feature type="chain" id="PRO_5021928896" description="DUF4920 domain-containing protein" evidence="1">
    <location>
        <begin position="21"/>
        <end position="158"/>
    </location>
</feature>